<dbReference type="Gene3D" id="3.50.50.100">
    <property type="match status" value="1"/>
</dbReference>
<evidence type="ECO:0000256" key="5">
    <source>
        <dbReference type="ARBA" id="ARBA00023002"/>
    </source>
</evidence>
<evidence type="ECO:0000259" key="6">
    <source>
        <dbReference type="Pfam" id="PF07992"/>
    </source>
</evidence>
<dbReference type="EMBL" id="AP026798">
    <property type="protein sequence ID" value="BDR53588.1"/>
    <property type="molecule type" value="Genomic_DNA"/>
</dbReference>
<evidence type="ECO:0000256" key="2">
    <source>
        <dbReference type="ARBA" id="ARBA00005272"/>
    </source>
</evidence>
<proteinExistence type="inferred from homology"/>
<evidence type="ECO:0000313" key="8">
    <source>
        <dbReference type="Proteomes" id="UP001321766"/>
    </source>
</evidence>
<dbReference type="PRINTS" id="PR00368">
    <property type="entry name" value="FADPNR"/>
</dbReference>
<dbReference type="InterPro" id="IPR051169">
    <property type="entry name" value="NADH-Q_oxidoreductase"/>
</dbReference>
<dbReference type="InterPro" id="IPR023753">
    <property type="entry name" value="FAD/NAD-binding_dom"/>
</dbReference>
<evidence type="ECO:0000313" key="7">
    <source>
        <dbReference type="EMBL" id="BDR53588.1"/>
    </source>
</evidence>
<reference evidence="7 8" key="1">
    <citation type="journal article" date="2023" name="Microbiol. Spectr.">
        <title>Symbiosis of Carpenter Bees with Uncharacterized Lactic Acid Bacteria Showing NAD Auxotrophy.</title>
        <authorList>
            <person name="Kawasaki S."/>
            <person name="Ozawa K."/>
            <person name="Mori T."/>
            <person name="Yamamoto A."/>
            <person name="Ito M."/>
            <person name="Ohkuma M."/>
            <person name="Sakamoto M."/>
            <person name="Matsutani M."/>
        </authorList>
    </citation>
    <scope>NUCLEOTIDE SEQUENCE [LARGE SCALE GENOMIC DNA]</scope>
    <source>
        <strain evidence="7 8">Kim37-2</strain>
    </source>
</reference>
<evidence type="ECO:0000256" key="1">
    <source>
        <dbReference type="ARBA" id="ARBA00001974"/>
    </source>
</evidence>
<comment type="cofactor">
    <cofactor evidence="1">
        <name>FAD</name>
        <dbReference type="ChEBI" id="CHEBI:57692"/>
    </cofactor>
</comment>
<evidence type="ECO:0000256" key="4">
    <source>
        <dbReference type="ARBA" id="ARBA00022827"/>
    </source>
</evidence>
<keyword evidence="8" id="KW-1185">Reference proteome</keyword>
<dbReference type="PANTHER" id="PTHR42913">
    <property type="entry name" value="APOPTOSIS-INDUCING FACTOR 1"/>
    <property type="match status" value="1"/>
</dbReference>
<name>A0ABN6SDE5_9BIFI</name>
<keyword evidence="3" id="KW-0285">Flavoprotein</keyword>
<dbReference type="Pfam" id="PF07992">
    <property type="entry name" value="Pyr_redox_2"/>
    <property type="match status" value="1"/>
</dbReference>
<comment type="similarity">
    <text evidence="2">Belongs to the NADH dehydrogenase family.</text>
</comment>
<dbReference type="SUPFAM" id="SSF51905">
    <property type="entry name" value="FAD/NAD(P)-binding domain"/>
    <property type="match status" value="2"/>
</dbReference>
<gene>
    <name evidence="7" type="primary">ndh1</name>
    <name evidence="7" type="ORF">KIM372_14950</name>
</gene>
<organism evidence="7 8">
    <name type="scientific">Bombiscardovia nodaiensis</name>
    <dbReference type="NCBI Taxonomy" id="2932181"/>
    <lineage>
        <taxon>Bacteria</taxon>
        <taxon>Bacillati</taxon>
        <taxon>Actinomycetota</taxon>
        <taxon>Actinomycetes</taxon>
        <taxon>Bifidobacteriales</taxon>
        <taxon>Bifidobacteriaceae</taxon>
        <taxon>Bombiscardovia</taxon>
    </lineage>
</organism>
<dbReference type="Proteomes" id="UP001321766">
    <property type="component" value="Chromosome"/>
</dbReference>
<keyword evidence="4" id="KW-0274">FAD</keyword>
<sequence length="391" mass="42453">MTTIVIVGGGYAGLRAARKLASARTGAHVILVNENPYHYQSTQLHQLAAGTKEAVDIAFPITDALPRGVECVIDRVERIDRAKKRVELANRKPIAYDYLLNALGFESESYGIEGVEANSLPLVNVQTALAVRQHVEEMLGRYHSSQDARDLSIVVCGAGFTSIEYMGELVHQLPKLAKLYRFPVDSVKISCIEAADKILPMFDPKLADWAKSYLVKHGVNFYTSTPITAIQPNRVISKDRVFEAHSIIWTTGVKGSAVIPASGYESKRNRVLVQDDLSVKGNPEEFLIGDVSAVTDPQSGRLYPTTAQISIAQADCAASNVAARLAGRPSQKFAFKGLGTVCSLGPFSGVAQINVMGQWKLKGLKVGAVKKIVNDRSVLELADVKTMLESN</sequence>
<keyword evidence="5" id="KW-0560">Oxidoreductase</keyword>
<dbReference type="InterPro" id="IPR036188">
    <property type="entry name" value="FAD/NAD-bd_sf"/>
</dbReference>
<dbReference type="PANTHER" id="PTHR42913:SF3">
    <property type="entry name" value="64 KDA MITOCHONDRIAL NADH DEHYDROGENASE (EUROFUNG)"/>
    <property type="match status" value="1"/>
</dbReference>
<protein>
    <submittedName>
        <fullName evidence="7">NADH dehydrogenase</fullName>
    </submittedName>
</protein>
<accession>A0ABN6SDE5</accession>
<evidence type="ECO:0000256" key="3">
    <source>
        <dbReference type="ARBA" id="ARBA00022630"/>
    </source>
</evidence>
<feature type="domain" description="FAD/NAD(P)-binding" evidence="6">
    <location>
        <begin position="3"/>
        <end position="314"/>
    </location>
</feature>